<keyword evidence="5" id="KW-1185">Reference proteome</keyword>
<sequence>MNNLDAARLEQLMSLMCDAIALGGAGMHEPALEKVAAGLAIEPEFIPLLMQRGRLQEQAGYFQAAVASYEACLALSPVLADARAARTQALHALVGQCDHELLLSPSLQASLRKAEALFKLGLPEQALEAIAPAVAAIPSNFPVLNLHADILLRLNRHEEALACYESEAALDSGADMALIQFNRGNVLRQMGRFDDALSCYEQALSRHPGFAEARVARSHLLLMAGRYEEGWREHEARRSIARIRRADVRSPSVQWQPGMALAGKTVLLWAEQGLGDSLQFARYIPDVVQRTEQVIVCVPPELLPLLQPSFPACRFVDNDKALPPHDVHAPLLSLPLLLDRPDPAHGPLRPYLTADPVRVADWAARLGKRGSSLRRPRIGIVWAGRQYGAVNHTRDLALAQLKPVLDAEADFICLQQSVSMSDRQYADTLHNLQALPLKDWGDTAALLANLDLVISVDSAVAHLAGALGMPVLLMLRLEGEWRWGLQPDRSAWYPGMRLFRQRERGNWGGVAEEVAAAVRALAAQ</sequence>
<dbReference type="InterPro" id="IPR011990">
    <property type="entry name" value="TPR-like_helical_dom_sf"/>
</dbReference>
<evidence type="ECO:0000313" key="4">
    <source>
        <dbReference type="EMBL" id="MFJ3044901.1"/>
    </source>
</evidence>
<dbReference type="EMBL" id="JBIUZV010000002">
    <property type="protein sequence ID" value="MFJ3044901.1"/>
    <property type="molecule type" value="Genomic_DNA"/>
</dbReference>
<feature type="repeat" description="TPR" evidence="3">
    <location>
        <begin position="177"/>
        <end position="210"/>
    </location>
</feature>
<keyword evidence="2 3" id="KW-0802">TPR repeat</keyword>
<name>A0ABW8EXU0_9BURK</name>
<proteinExistence type="predicted"/>
<dbReference type="InterPro" id="IPR050498">
    <property type="entry name" value="Ycf3"/>
</dbReference>
<evidence type="ECO:0000256" key="3">
    <source>
        <dbReference type="PROSITE-ProRule" id="PRU00339"/>
    </source>
</evidence>
<dbReference type="Pfam" id="PF13424">
    <property type="entry name" value="TPR_12"/>
    <property type="match status" value="1"/>
</dbReference>
<dbReference type="PROSITE" id="PS50293">
    <property type="entry name" value="TPR_REGION"/>
    <property type="match status" value="1"/>
</dbReference>
<dbReference type="SMART" id="SM00028">
    <property type="entry name" value="TPR"/>
    <property type="match status" value="4"/>
</dbReference>
<evidence type="ECO:0000313" key="5">
    <source>
        <dbReference type="Proteomes" id="UP001617427"/>
    </source>
</evidence>
<dbReference type="Gene3D" id="3.40.50.2000">
    <property type="entry name" value="Glycogen Phosphorylase B"/>
    <property type="match status" value="1"/>
</dbReference>
<dbReference type="InterPro" id="IPR002201">
    <property type="entry name" value="Glyco_trans_9"/>
</dbReference>
<dbReference type="Pfam" id="PF13181">
    <property type="entry name" value="TPR_8"/>
    <property type="match status" value="1"/>
</dbReference>
<organism evidence="4 5">
    <name type="scientific">Herbaspirillum chlorophenolicum</name>
    <dbReference type="NCBI Taxonomy" id="211589"/>
    <lineage>
        <taxon>Bacteria</taxon>
        <taxon>Pseudomonadati</taxon>
        <taxon>Pseudomonadota</taxon>
        <taxon>Betaproteobacteria</taxon>
        <taxon>Burkholderiales</taxon>
        <taxon>Oxalobacteraceae</taxon>
        <taxon>Herbaspirillum</taxon>
    </lineage>
</organism>
<dbReference type="Pfam" id="PF01075">
    <property type="entry name" value="Glyco_transf_9"/>
    <property type="match status" value="1"/>
</dbReference>
<keyword evidence="1" id="KW-0677">Repeat</keyword>
<dbReference type="PROSITE" id="PS50005">
    <property type="entry name" value="TPR"/>
    <property type="match status" value="1"/>
</dbReference>
<protein>
    <submittedName>
        <fullName evidence="4">Tetratricopeptide repeat protein</fullName>
    </submittedName>
</protein>
<dbReference type="InterPro" id="IPR019734">
    <property type="entry name" value="TPR_rpt"/>
</dbReference>
<dbReference type="Proteomes" id="UP001617427">
    <property type="component" value="Unassembled WGS sequence"/>
</dbReference>
<dbReference type="SUPFAM" id="SSF53756">
    <property type="entry name" value="UDP-Glycosyltransferase/glycogen phosphorylase"/>
    <property type="match status" value="1"/>
</dbReference>
<dbReference type="PANTHER" id="PTHR44858:SF17">
    <property type="match status" value="1"/>
</dbReference>
<gene>
    <name evidence="4" type="ORF">ACIPEN_03615</name>
</gene>
<evidence type="ECO:0000256" key="1">
    <source>
        <dbReference type="ARBA" id="ARBA00022737"/>
    </source>
</evidence>
<evidence type="ECO:0000256" key="2">
    <source>
        <dbReference type="ARBA" id="ARBA00022803"/>
    </source>
</evidence>
<dbReference type="SUPFAM" id="SSF48452">
    <property type="entry name" value="TPR-like"/>
    <property type="match status" value="2"/>
</dbReference>
<reference evidence="4 5" key="1">
    <citation type="submission" date="2024-10" db="EMBL/GenBank/DDBJ databases">
        <title>The Natural Products Discovery Center: Release of the First 8490 Sequenced Strains for Exploring Actinobacteria Biosynthetic Diversity.</title>
        <authorList>
            <person name="Kalkreuter E."/>
            <person name="Kautsar S.A."/>
            <person name="Yang D."/>
            <person name="Bader C.D."/>
            <person name="Teijaro C.N."/>
            <person name="Fluegel L."/>
            <person name="Davis C.M."/>
            <person name="Simpson J.R."/>
            <person name="Lauterbach L."/>
            <person name="Steele A.D."/>
            <person name="Gui C."/>
            <person name="Meng S."/>
            <person name="Li G."/>
            <person name="Viehrig K."/>
            <person name="Ye F."/>
            <person name="Su P."/>
            <person name="Kiefer A.F."/>
            <person name="Nichols A."/>
            <person name="Cepeda A.J."/>
            <person name="Yan W."/>
            <person name="Fan B."/>
            <person name="Jiang Y."/>
            <person name="Adhikari A."/>
            <person name="Zheng C.-J."/>
            <person name="Schuster L."/>
            <person name="Cowan T.M."/>
            <person name="Smanski M.J."/>
            <person name="Chevrette M.G."/>
            <person name="De Carvalho L.P.S."/>
            <person name="Shen B."/>
        </authorList>
    </citation>
    <scope>NUCLEOTIDE SEQUENCE [LARGE SCALE GENOMIC DNA]</scope>
    <source>
        <strain evidence="4 5">NPDC087045</strain>
    </source>
</reference>
<accession>A0ABW8EXU0</accession>
<comment type="caution">
    <text evidence="4">The sequence shown here is derived from an EMBL/GenBank/DDBJ whole genome shotgun (WGS) entry which is preliminary data.</text>
</comment>
<dbReference type="RefSeq" id="WP_402698401.1">
    <property type="nucleotide sequence ID" value="NZ_JBIUZV010000002.1"/>
</dbReference>
<dbReference type="PANTHER" id="PTHR44858">
    <property type="entry name" value="TETRATRICOPEPTIDE REPEAT PROTEIN 6"/>
    <property type="match status" value="1"/>
</dbReference>
<dbReference type="Gene3D" id="1.25.40.10">
    <property type="entry name" value="Tetratricopeptide repeat domain"/>
    <property type="match status" value="2"/>
</dbReference>